<dbReference type="EMBL" id="JBHTMV010000002">
    <property type="protein sequence ID" value="MFD1292633.1"/>
    <property type="molecule type" value="Genomic_DNA"/>
</dbReference>
<organism evidence="1 2">
    <name type="scientific">Lutibacter holmesii</name>
    <dbReference type="NCBI Taxonomy" id="1137985"/>
    <lineage>
        <taxon>Bacteria</taxon>
        <taxon>Pseudomonadati</taxon>
        <taxon>Bacteroidota</taxon>
        <taxon>Flavobacteriia</taxon>
        <taxon>Flavobacteriales</taxon>
        <taxon>Flavobacteriaceae</taxon>
        <taxon>Lutibacter</taxon>
    </lineage>
</organism>
<proteinExistence type="predicted"/>
<evidence type="ECO:0000313" key="1">
    <source>
        <dbReference type="EMBL" id="MFD1292633.1"/>
    </source>
</evidence>
<protein>
    <submittedName>
        <fullName evidence="1">Phage tail tube protein</fullName>
    </submittedName>
</protein>
<dbReference type="InterPro" id="IPR011855">
    <property type="entry name" value="Phgtail_TP901_1"/>
</dbReference>
<reference evidence="2" key="1">
    <citation type="journal article" date="2019" name="Int. J. Syst. Evol. Microbiol.">
        <title>The Global Catalogue of Microorganisms (GCM) 10K type strain sequencing project: providing services to taxonomists for standard genome sequencing and annotation.</title>
        <authorList>
            <consortium name="The Broad Institute Genomics Platform"/>
            <consortium name="The Broad Institute Genome Sequencing Center for Infectious Disease"/>
            <person name="Wu L."/>
            <person name="Ma J."/>
        </authorList>
    </citation>
    <scope>NUCLEOTIDE SEQUENCE [LARGE SCALE GENOMIC DNA]</scope>
    <source>
        <strain evidence="2">CCUG 62221</strain>
    </source>
</reference>
<keyword evidence="2" id="KW-1185">Reference proteome</keyword>
<evidence type="ECO:0000313" key="2">
    <source>
        <dbReference type="Proteomes" id="UP001597241"/>
    </source>
</evidence>
<accession>A0ABW3WLP3</accession>
<dbReference type="RefSeq" id="WP_386807340.1">
    <property type="nucleotide sequence ID" value="NZ_JBHTMV010000002.1"/>
</dbReference>
<dbReference type="Pfam" id="PF06199">
    <property type="entry name" value="Phage_tail_2"/>
    <property type="match status" value="1"/>
</dbReference>
<dbReference type="Proteomes" id="UP001597241">
    <property type="component" value="Unassembled WGS sequence"/>
</dbReference>
<sequence>MAFQDGSLMRLSVDGENIFHETKVSISGDTDFNDVATKDTDGTVSTPGQKSWSLSVEGVMSNDDPGTKHDVASIVGLWNTQALVEIMVTDAVTGHIEYSGSAYIQNWSKDAENDESVTFSYSLKGTGSLTVGAVA</sequence>
<gene>
    <name evidence="1" type="ORF">ACFQ5N_02185</name>
</gene>
<name>A0ABW3WLP3_9FLAO</name>
<comment type="caution">
    <text evidence="1">The sequence shown here is derived from an EMBL/GenBank/DDBJ whole genome shotgun (WGS) entry which is preliminary data.</text>
</comment>